<dbReference type="SUPFAM" id="SSF53850">
    <property type="entry name" value="Periplasmic binding protein-like II"/>
    <property type="match status" value="1"/>
</dbReference>
<name>A0ABU1NSH2_9BACL</name>
<dbReference type="PROSITE" id="PS51257">
    <property type="entry name" value="PROKAR_LIPOPROTEIN"/>
    <property type="match status" value="1"/>
</dbReference>
<evidence type="ECO:0000256" key="5">
    <source>
        <dbReference type="ARBA" id="ARBA00023288"/>
    </source>
</evidence>
<keyword evidence="5" id="KW-0449">Lipoprotein</keyword>
<protein>
    <submittedName>
        <fullName evidence="6">Aldouronate transport system substrate-binding protein</fullName>
    </submittedName>
</protein>
<reference evidence="6 7" key="1">
    <citation type="submission" date="2023-07" db="EMBL/GenBank/DDBJ databases">
        <title>Sorghum-associated microbial communities from plants grown in Nebraska, USA.</title>
        <authorList>
            <person name="Schachtman D."/>
        </authorList>
    </citation>
    <scope>NUCLEOTIDE SEQUENCE [LARGE SCALE GENOMIC DNA]</scope>
    <source>
        <strain evidence="6 7">CC258</strain>
    </source>
</reference>
<evidence type="ECO:0000256" key="1">
    <source>
        <dbReference type="ARBA" id="ARBA00022475"/>
    </source>
</evidence>
<accession>A0ABU1NSH2</accession>
<keyword evidence="2" id="KW-0732">Signal</keyword>
<dbReference type="EMBL" id="JAVDSB010000001">
    <property type="protein sequence ID" value="MDR6550436.1"/>
    <property type="molecule type" value="Genomic_DNA"/>
</dbReference>
<evidence type="ECO:0000256" key="4">
    <source>
        <dbReference type="ARBA" id="ARBA00023139"/>
    </source>
</evidence>
<dbReference type="InterPro" id="IPR050490">
    <property type="entry name" value="Bact_solute-bd_prot1"/>
</dbReference>
<organism evidence="6 7">
    <name type="scientific">Paenibacillus qinlingensis</name>
    <dbReference type="NCBI Taxonomy" id="1837343"/>
    <lineage>
        <taxon>Bacteria</taxon>
        <taxon>Bacillati</taxon>
        <taxon>Bacillota</taxon>
        <taxon>Bacilli</taxon>
        <taxon>Bacillales</taxon>
        <taxon>Paenibacillaceae</taxon>
        <taxon>Paenibacillus</taxon>
    </lineage>
</organism>
<dbReference type="RefSeq" id="WP_310225081.1">
    <property type="nucleotide sequence ID" value="NZ_JAVDSB010000001.1"/>
</dbReference>
<keyword evidence="4" id="KW-0564">Palmitate</keyword>
<comment type="caution">
    <text evidence="6">The sequence shown here is derived from an EMBL/GenBank/DDBJ whole genome shotgun (WGS) entry which is preliminary data.</text>
</comment>
<keyword evidence="1" id="KW-1003">Cell membrane</keyword>
<evidence type="ECO:0000313" key="7">
    <source>
        <dbReference type="Proteomes" id="UP001267290"/>
    </source>
</evidence>
<dbReference type="InterPro" id="IPR006059">
    <property type="entry name" value="SBP"/>
</dbReference>
<dbReference type="Pfam" id="PF01547">
    <property type="entry name" value="SBP_bac_1"/>
    <property type="match status" value="1"/>
</dbReference>
<keyword evidence="7" id="KW-1185">Reference proteome</keyword>
<dbReference type="PANTHER" id="PTHR43649:SF33">
    <property type="entry name" value="POLYGALACTURONAN_RHAMNOGALACTURONAN-BINDING PROTEIN YTCQ"/>
    <property type="match status" value="1"/>
</dbReference>
<proteinExistence type="predicted"/>
<evidence type="ECO:0000256" key="2">
    <source>
        <dbReference type="ARBA" id="ARBA00022729"/>
    </source>
</evidence>
<evidence type="ECO:0000256" key="3">
    <source>
        <dbReference type="ARBA" id="ARBA00023136"/>
    </source>
</evidence>
<dbReference type="PANTHER" id="PTHR43649">
    <property type="entry name" value="ARABINOSE-BINDING PROTEIN-RELATED"/>
    <property type="match status" value="1"/>
</dbReference>
<sequence length="537" mass="59916">MLHYREKGIVSLLKSTLVVCAMLSLTVACEDTAELPVRHSPLNDSSPYPSSLTYWVPMDTDAAVTLKSYGDMGLYKQLTKITGTQVTFLHPPIGAVPAQDQFHLMMASGELPDVIYTDWSKNSPDKAIQDGKILRLNEIIEKYAPNLSRLLNEKPYLRKELTSDEGNIYMFPSIGDDPQIFAYHGLMLRKDWLDKLHLKPPVTIDDWEKVLRAFRDGDPNGNGRKDEIPFFYRQTDMETSYPFIGAFGITTGFYQEDGLVKYGPAQPAFKTFLTLMNKWYAEGLIDRNYLTSDIKIRDGRMLDNQLGAVAGWAGSGLGAYMQAMKAKLPNFSLIGVPFPVLKEGGTPISLARPLIIGLGAAISAKTTHPERIAAWLDYGYGKDGSILYNFGVEGQSYTMKDGKPQYTDLILHNPAGLTISQALSSYSLQSSSGPFATDPDADKQWHADPEQADAMIKWSKADHSRALPNGLLNAGEQEQFASIMADLLTYKDEMVNKFIMGAEPLSAFDEYVRKLNKLGLHEVIRINQTAYDRYSRK</sequence>
<keyword evidence="3" id="KW-0472">Membrane</keyword>
<dbReference type="Proteomes" id="UP001267290">
    <property type="component" value="Unassembled WGS sequence"/>
</dbReference>
<evidence type="ECO:0000313" key="6">
    <source>
        <dbReference type="EMBL" id="MDR6550436.1"/>
    </source>
</evidence>
<dbReference type="Gene3D" id="3.40.190.10">
    <property type="entry name" value="Periplasmic binding protein-like II"/>
    <property type="match status" value="2"/>
</dbReference>
<gene>
    <name evidence="6" type="ORF">J2736_001619</name>
</gene>